<dbReference type="AlphaFoldDB" id="A0A9Q1GYQ8"/>
<evidence type="ECO:0000313" key="2">
    <source>
        <dbReference type="Proteomes" id="UP001152320"/>
    </source>
</evidence>
<protein>
    <submittedName>
        <fullName evidence="1">Uncharacterized protein</fullName>
    </submittedName>
</protein>
<proteinExistence type="predicted"/>
<dbReference type="Proteomes" id="UP001152320">
    <property type="component" value="Chromosome 15"/>
</dbReference>
<gene>
    <name evidence="1" type="ORF">HOLleu_29863</name>
</gene>
<reference evidence="1" key="1">
    <citation type="submission" date="2021-10" db="EMBL/GenBank/DDBJ databases">
        <title>Tropical sea cucumber genome reveals ecological adaptation and Cuvierian tubules defense mechanism.</title>
        <authorList>
            <person name="Chen T."/>
        </authorList>
    </citation>
    <scope>NUCLEOTIDE SEQUENCE</scope>
    <source>
        <strain evidence="1">Nanhai2018</strain>
        <tissue evidence="1">Muscle</tissue>
    </source>
</reference>
<accession>A0A9Q1GYQ8</accession>
<organism evidence="1 2">
    <name type="scientific">Holothuria leucospilota</name>
    <name type="common">Black long sea cucumber</name>
    <name type="synonym">Mertensiothuria leucospilota</name>
    <dbReference type="NCBI Taxonomy" id="206669"/>
    <lineage>
        <taxon>Eukaryota</taxon>
        <taxon>Metazoa</taxon>
        <taxon>Echinodermata</taxon>
        <taxon>Eleutherozoa</taxon>
        <taxon>Echinozoa</taxon>
        <taxon>Holothuroidea</taxon>
        <taxon>Aspidochirotacea</taxon>
        <taxon>Aspidochirotida</taxon>
        <taxon>Holothuriidae</taxon>
        <taxon>Holothuria</taxon>
    </lineage>
</organism>
<name>A0A9Q1GYQ8_HOLLE</name>
<sequence>MYSITCSFTVGLFLNCFSNIQVQYSTESSRLADVDGRYDNLLSATILDHQQFYSKFLIVEDRKINSSNPNLESVY</sequence>
<dbReference type="EMBL" id="JAIZAY010000015">
    <property type="protein sequence ID" value="KAJ8027808.1"/>
    <property type="molecule type" value="Genomic_DNA"/>
</dbReference>
<keyword evidence="2" id="KW-1185">Reference proteome</keyword>
<comment type="caution">
    <text evidence="1">The sequence shown here is derived from an EMBL/GenBank/DDBJ whole genome shotgun (WGS) entry which is preliminary data.</text>
</comment>
<evidence type="ECO:0000313" key="1">
    <source>
        <dbReference type="EMBL" id="KAJ8027808.1"/>
    </source>
</evidence>